<accession>A0A3E1IQS5</accession>
<comment type="caution">
    <text evidence="4">The sequence shown here is derived from an EMBL/GenBank/DDBJ whole genome shotgun (WGS) entry which is preliminary data.</text>
</comment>
<evidence type="ECO:0000313" key="5">
    <source>
        <dbReference type="Proteomes" id="UP000258888"/>
    </source>
</evidence>
<feature type="compositionally biased region" description="Polar residues" evidence="1">
    <location>
        <begin position="230"/>
        <end position="265"/>
    </location>
</feature>
<name>A0A3E1IQS5_GARVA</name>
<feature type="compositionally biased region" description="Basic and acidic residues" evidence="1">
    <location>
        <begin position="163"/>
        <end position="176"/>
    </location>
</feature>
<dbReference type="RefSeq" id="WP_116794344.1">
    <property type="nucleotide sequence ID" value="NZ_LSLH01000001.1"/>
</dbReference>
<feature type="transmembrane region" description="Helical" evidence="2">
    <location>
        <begin position="311"/>
        <end position="331"/>
    </location>
</feature>
<feature type="compositionally biased region" description="Basic and acidic residues" evidence="1">
    <location>
        <begin position="277"/>
        <end position="289"/>
    </location>
</feature>
<feature type="compositionally biased region" description="Low complexity" evidence="1">
    <location>
        <begin position="266"/>
        <end position="276"/>
    </location>
</feature>
<dbReference type="EMBL" id="LSLH01000001">
    <property type="protein sequence ID" value="RFD75356.1"/>
    <property type="molecule type" value="Genomic_DNA"/>
</dbReference>
<keyword evidence="3" id="KW-0732">Signal</keyword>
<feature type="chain" id="PRO_5017716434" evidence="3">
    <location>
        <begin position="29"/>
        <end position="336"/>
    </location>
</feature>
<keyword evidence="2" id="KW-1133">Transmembrane helix</keyword>
<keyword evidence="2" id="KW-0472">Membrane</keyword>
<sequence length="336" mass="35564">MRKRISVISSILSAVALLVSFGIGVAPASASLPHEKVDGIGNDEVGKFTCESVDNNICVNPSQFQIKKGTLTWIKYATLKSDDPKAEAKNSSATGNGFAINADSYKNGEYKFFITYGGANKIYDFKFKINHPVPIVNITIITGDKGKKQLHITFADDTTKDIDLGDLKGEKGDKGDQGPQGPKGDKGDPGAPGNDGKDGKDGKDALSGYNVYWLGGDYGVIFVKGKPAQGTDTPNFTVPSTITTNPVEVQTPQTQANSSESESAKQSQTNQSQENNSKADEKSDSKQSADTETQAKPQLNKKHDNALPPTGVGVALASISVAVLAGVGVALRKVRR</sequence>
<keyword evidence="5" id="KW-1185">Reference proteome</keyword>
<evidence type="ECO:0000256" key="1">
    <source>
        <dbReference type="SAM" id="MobiDB-lite"/>
    </source>
</evidence>
<dbReference type="AlphaFoldDB" id="A0A3E1IQS5"/>
<keyword evidence="2" id="KW-0812">Transmembrane</keyword>
<proteinExistence type="predicted"/>
<feature type="region of interest" description="Disordered" evidence="1">
    <location>
        <begin position="230"/>
        <end position="311"/>
    </location>
</feature>
<evidence type="ECO:0000313" key="4">
    <source>
        <dbReference type="EMBL" id="RFD75356.1"/>
    </source>
</evidence>
<organism evidence="4 5">
    <name type="scientific">Gardnerella vaginalis</name>
    <dbReference type="NCBI Taxonomy" id="2702"/>
    <lineage>
        <taxon>Bacteria</taxon>
        <taxon>Bacillati</taxon>
        <taxon>Actinomycetota</taxon>
        <taxon>Actinomycetes</taxon>
        <taxon>Bifidobacteriales</taxon>
        <taxon>Bifidobacteriaceae</taxon>
        <taxon>Gardnerella</taxon>
    </lineage>
</organism>
<feature type="region of interest" description="Disordered" evidence="1">
    <location>
        <begin position="163"/>
        <end position="203"/>
    </location>
</feature>
<feature type="signal peptide" evidence="3">
    <location>
        <begin position="1"/>
        <end position="28"/>
    </location>
</feature>
<evidence type="ECO:0000256" key="2">
    <source>
        <dbReference type="SAM" id="Phobius"/>
    </source>
</evidence>
<protein>
    <submittedName>
        <fullName evidence="4">Uncharacterized protein</fullName>
    </submittedName>
</protein>
<dbReference type="Proteomes" id="UP000258888">
    <property type="component" value="Unassembled WGS sequence"/>
</dbReference>
<reference evidence="4 5" key="1">
    <citation type="submission" date="2016-02" db="EMBL/GenBank/DDBJ databases">
        <title>Gardnerella vaginalis Subgroups Defined by cpn60 Sequencing and Sialidase Activity in Isolates from Canada, Belgium and Kenya.</title>
        <authorList>
            <person name="Schellenberg J."/>
            <person name="Paramel Jayaprakash T."/>
            <person name="Withana Gamage N."/>
            <person name="Patterson M.H."/>
            <person name="Vaneechoutte M."/>
            <person name="Hill J.E."/>
        </authorList>
    </citation>
    <scope>NUCLEOTIDE SEQUENCE [LARGE SCALE GENOMIC DNA]</scope>
    <source>
        <strain evidence="4 5">N160</strain>
    </source>
</reference>
<evidence type="ECO:0000256" key="3">
    <source>
        <dbReference type="SAM" id="SignalP"/>
    </source>
</evidence>
<gene>
    <name evidence="4" type="ORF">AXE76_04110</name>
</gene>